<feature type="non-terminal residue" evidence="1">
    <location>
        <position position="235"/>
    </location>
</feature>
<accession>A0A9P4IZF7</accession>
<name>A0A9P4IZF7_9PEZI</name>
<evidence type="ECO:0008006" key="3">
    <source>
        <dbReference type="Google" id="ProtNLM"/>
    </source>
</evidence>
<dbReference type="PANTHER" id="PTHR36578:SF1">
    <property type="entry name" value="APPLE DOMAIN-CONTAINING PROTEIN"/>
    <property type="match status" value="1"/>
</dbReference>
<dbReference type="EMBL" id="ML996091">
    <property type="protein sequence ID" value="KAF2149659.1"/>
    <property type="molecule type" value="Genomic_DNA"/>
</dbReference>
<sequence length="235" mass="24542">CPAQSYAYGYTPSNNTALGFSLDANLGAISVNAMAPAGYTRTANLLSGSILAPLQYQTYTELSAYNVTACANYCNNWGGCAAFNIYFERLPSQIPGPSCPNPAASVAVKCALYSSTVTASQANNFGEFRSQFIDLITGSNVYTKNPQPAAIAGYTATALAGFVNVDTSLQSGQAFYQGSSFDASLCTALCDATNTANYNAAFAAGQTTYTPCNYADAAWISVQGQGYGTYCGLFT</sequence>
<dbReference type="OrthoDB" id="271448at2759"/>
<evidence type="ECO:0000313" key="2">
    <source>
        <dbReference type="Proteomes" id="UP000799439"/>
    </source>
</evidence>
<dbReference type="Proteomes" id="UP000799439">
    <property type="component" value="Unassembled WGS sequence"/>
</dbReference>
<feature type="non-terminal residue" evidence="1">
    <location>
        <position position="1"/>
    </location>
</feature>
<reference evidence="1" key="1">
    <citation type="journal article" date="2020" name="Stud. Mycol.">
        <title>101 Dothideomycetes genomes: a test case for predicting lifestyles and emergence of pathogens.</title>
        <authorList>
            <person name="Haridas S."/>
            <person name="Albert R."/>
            <person name="Binder M."/>
            <person name="Bloem J."/>
            <person name="Labutti K."/>
            <person name="Salamov A."/>
            <person name="Andreopoulos B."/>
            <person name="Baker S."/>
            <person name="Barry K."/>
            <person name="Bills G."/>
            <person name="Bluhm B."/>
            <person name="Cannon C."/>
            <person name="Castanera R."/>
            <person name="Culley D."/>
            <person name="Daum C."/>
            <person name="Ezra D."/>
            <person name="Gonzalez J."/>
            <person name="Henrissat B."/>
            <person name="Kuo A."/>
            <person name="Liang C."/>
            <person name="Lipzen A."/>
            <person name="Lutzoni F."/>
            <person name="Magnuson J."/>
            <person name="Mondo S."/>
            <person name="Nolan M."/>
            <person name="Ohm R."/>
            <person name="Pangilinan J."/>
            <person name="Park H.-J."/>
            <person name="Ramirez L."/>
            <person name="Alfaro M."/>
            <person name="Sun H."/>
            <person name="Tritt A."/>
            <person name="Yoshinaga Y."/>
            <person name="Zwiers L.-H."/>
            <person name="Turgeon B."/>
            <person name="Goodwin S."/>
            <person name="Spatafora J."/>
            <person name="Crous P."/>
            <person name="Grigoriev I."/>
        </authorList>
    </citation>
    <scope>NUCLEOTIDE SEQUENCE</scope>
    <source>
        <strain evidence="1">CBS 260.36</strain>
    </source>
</reference>
<evidence type="ECO:0000313" key="1">
    <source>
        <dbReference type="EMBL" id="KAF2149659.1"/>
    </source>
</evidence>
<gene>
    <name evidence="1" type="ORF">K461DRAFT_205335</name>
</gene>
<dbReference type="AlphaFoldDB" id="A0A9P4IZF7"/>
<protein>
    <recommendedName>
        <fullName evidence="3">Apple domain-containing protein</fullName>
    </recommendedName>
</protein>
<comment type="caution">
    <text evidence="1">The sequence shown here is derived from an EMBL/GenBank/DDBJ whole genome shotgun (WGS) entry which is preliminary data.</text>
</comment>
<organism evidence="1 2">
    <name type="scientific">Myriangium duriaei CBS 260.36</name>
    <dbReference type="NCBI Taxonomy" id="1168546"/>
    <lineage>
        <taxon>Eukaryota</taxon>
        <taxon>Fungi</taxon>
        <taxon>Dikarya</taxon>
        <taxon>Ascomycota</taxon>
        <taxon>Pezizomycotina</taxon>
        <taxon>Dothideomycetes</taxon>
        <taxon>Dothideomycetidae</taxon>
        <taxon>Myriangiales</taxon>
        <taxon>Myriangiaceae</taxon>
        <taxon>Myriangium</taxon>
    </lineage>
</organism>
<proteinExistence type="predicted"/>
<keyword evidence="2" id="KW-1185">Reference proteome</keyword>
<dbReference type="PANTHER" id="PTHR36578">
    <property type="entry name" value="CHROMOSOME 15, WHOLE GENOME SHOTGUN SEQUENCE"/>
    <property type="match status" value="1"/>
</dbReference>